<reference evidence="2 3" key="1">
    <citation type="journal article" date="2012" name="PLoS ONE">
        <title>Sequence and analysis of the genome of the pathogenic yeast Candida orthopsilosis.</title>
        <authorList>
            <person name="Riccombeni A."/>
            <person name="Vidanes G."/>
            <person name="Proux-Wera E."/>
            <person name="Wolfe K.H."/>
            <person name="Butler G."/>
        </authorList>
    </citation>
    <scope>NUCLEOTIDE SEQUENCE [LARGE SCALE GENOMIC DNA]</scope>
    <source>
        <strain evidence="2 3">Co 90-125</strain>
    </source>
</reference>
<dbReference type="AlphaFoldDB" id="H8X136"/>
<evidence type="ECO:0000313" key="3">
    <source>
        <dbReference type="Proteomes" id="UP000005018"/>
    </source>
</evidence>
<dbReference type="eggNOG" id="ENOG502RPZU">
    <property type="taxonomic scope" value="Eukaryota"/>
</dbReference>
<feature type="signal peptide" evidence="1">
    <location>
        <begin position="1"/>
        <end position="15"/>
    </location>
</feature>
<proteinExistence type="predicted"/>
<dbReference type="KEGG" id="cot:CORT_0B03680"/>
<dbReference type="InterPro" id="IPR019433">
    <property type="entry name" value="GPI_ManTrfase_II_coact_Pga1"/>
</dbReference>
<dbReference type="Pfam" id="PF10333">
    <property type="entry name" value="Pga1"/>
    <property type="match status" value="1"/>
</dbReference>
<evidence type="ECO:0000313" key="2">
    <source>
        <dbReference type="EMBL" id="CCG22076.1"/>
    </source>
</evidence>
<sequence length="222" mass="26030">MFWLVLLYIIPICLANTETYLLKIPQYYDIPLHSEPIRQIDQIERTWRHINSSLSVLLDYPIASINDELVSNLNQSNVVSLPYDSVAQLSKTVLVRLNNYNDTLLNNEDLLNVKLCWPATSPFEFRISHEYIKTRELLNDEGLSNSNQLDLYLRIDYQFFGVTYNDEKFLKSQDEVKFQLFVNKLPLKLIPIPLELYDFVVYLVDLLILVLTQLKSLTRILV</sequence>
<keyword evidence="3" id="KW-1185">Reference proteome</keyword>
<name>H8X136_CANO9</name>
<organism evidence="2 3">
    <name type="scientific">Candida orthopsilosis (strain 90-125)</name>
    <name type="common">Yeast</name>
    <dbReference type="NCBI Taxonomy" id="1136231"/>
    <lineage>
        <taxon>Eukaryota</taxon>
        <taxon>Fungi</taxon>
        <taxon>Dikarya</taxon>
        <taxon>Ascomycota</taxon>
        <taxon>Saccharomycotina</taxon>
        <taxon>Pichiomycetes</taxon>
        <taxon>Debaryomycetaceae</taxon>
        <taxon>Candida/Lodderomyces clade</taxon>
        <taxon>Candida</taxon>
    </lineage>
</organism>
<dbReference type="OrthoDB" id="4083463at2759"/>
<dbReference type="GeneID" id="14538747"/>
<dbReference type="Proteomes" id="UP000005018">
    <property type="component" value="Chromosome 2"/>
</dbReference>
<evidence type="ECO:0000256" key="1">
    <source>
        <dbReference type="SAM" id="SignalP"/>
    </source>
</evidence>
<dbReference type="HOGENOM" id="CLU_1272114_0_0_1"/>
<protein>
    <submittedName>
        <fullName evidence="2">Uncharacterized protein</fullName>
    </submittedName>
</protein>
<keyword evidence="1" id="KW-0732">Signal</keyword>
<accession>H8X136</accession>
<feature type="chain" id="PRO_5013198035" evidence="1">
    <location>
        <begin position="16"/>
        <end position="222"/>
    </location>
</feature>
<gene>
    <name evidence="2" type="ORF">CORT_0B03680</name>
</gene>
<dbReference type="RefSeq" id="XP_003867513.1">
    <property type="nucleotide sequence ID" value="XM_003867465.1"/>
</dbReference>
<dbReference type="EMBL" id="HE681720">
    <property type="protein sequence ID" value="CCG22076.1"/>
    <property type="molecule type" value="Genomic_DNA"/>
</dbReference>